<dbReference type="CDD" id="cd13653">
    <property type="entry name" value="PBP2_phosphate_like_1"/>
    <property type="match status" value="1"/>
</dbReference>
<dbReference type="SUPFAM" id="SSF53850">
    <property type="entry name" value="Periplasmic binding protein-like II"/>
    <property type="match status" value="1"/>
</dbReference>
<dbReference type="Pfam" id="PF12849">
    <property type="entry name" value="PBP_like_2"/>
    <property type="match status" value="1"/>
</dbReference>
<dbReference type="Proteomes" id="UP000000925">
    <property type="component" value="Chromosome"/>
</dbReference>
<dbReference type="HOGENOM" id="CLU_902693_0_0_0"/>
<dbReference type="Gene3D" id="3.40.190.10">
    <property type="entry name" value="Periplasmic binding protein-like II"/>
    <property type="match status" value="2"/>
</dbReference>
<reference evidence="4 5" key="1">
    <citation type="journal article" date="2010" name="Stand. Genomic Sci.">
        <title>Complete genome sequence of Coraliomargarita akajimensis type strain (04OKA010-24).</title>
        <authorList>
            <person name="Mavromatis K."/>
            <person name="Abt B."/>
            <person name="Brambilla E."/>
            <person name="Lapidus A."/>
            <person name="Copeland A."/>
            <person name="Deshpande S."/>
            <person name="Nolan M."/>
            <person name="Lucas S."/>
            <person name="Tice H."/>
            <person name="Cheng J.F."/>
            <person name="Han C."/>
            <person name="Detter J.C."/>
            <person name="Woyke T."/>
            <person name="Goodwin L."/>
            <person name="Pitluck S."/>
            <person name="Held B."/>
            <person name="Brettin T."/>
            <person name="Tapia R."/>
            <person name="Ivanova N."/>
            <person name="Mikhailova N."/>
            <person name="Pati A."/>
            <person name="Liolios K."/>
            <person name="Chen A."/>
            <person name="Palaniappan K."/>
            <person name="Land M."/>
            <person name="Hauser L."/>
            <person name="Chang Y.J."/>
            <person name="Jeffries C.D."/>
            <person name="Rohde M."/>
            <person name="Goker M."/>
            <person name="Bristow J."/>
            <person name="Eisen J.A."/>
            <person name="Markowitz V."/>
            <person name="Hugenholtz P."/>
            <person name="Klenk H.P."/>
            <person name="Kyrpides N.C."/>
        </authorList>
    </citation>
    <scope>NUCLEOTIDE SEQUENCE [LARGE SCALE GENOMIC DNA]</scope>
    <source>
        <strain evidence="5">DSM 45221 / IAM 15411 / JCM 23193 / KCTC 12865</strain>
    </source>
</reference>
<evidence type="ECO:0000259" key="3">
    <source>
        <dbReference type="Pfam" id="PF12849"/>
    </source>
</evidence>
<dbReference type="InterPro" id="IPR050811">
    <property type="entry name" value="Phosphate_ABC_transporter"/>
</dbReference>
<evidence type="ECO:0000313" key="5">
    <source>
        <dbReference type="Proteomes" id="UP000000925"/>
    </source>
</evidence>
<proteinExistence type="predicted"/>
<dbReference type="RefSeq" id="WP_013043996.1">
    <property type="nucleotide sequence ID" value="NC_014008.1"/>
</dbReference>
<accession>D5EMN4</accession>
<dbReference type="KEGG" id="caa:Caka_2257"/>
<dbReference type="EMBL" id="CP001998">
    <property type="protein sequence ID" value="ADE55274.1"/>
    <property type="molecule type" value="Genomic_DNA"/>
</dbReference>
<dbReference type="InterPro" id="IPR024370">
    <property type="entry name" value="PBP_domain"/>
</dbReference>
<evidence type="ECO:0000256" key="1">
    <source>
        <dbReference type="ARBA" id="ARBA00022729"/>
    </source>
</evidence>
<keyword evidence="5" id="KW-1185">Reference proteome</keyword>
<dbReference type="PANTHER" id="PTHR30570:SF1">
    <property type="entry name" value="PHOSPHATE-BINDING PROTEIN PSTS"/>
    <property type="match status" value="1"/>
</dbReference>
<evidence type="ECO:0000256" key="2">
    <source>
        <dbReference type="SAM" id="SignalP"/>
    </source>
</evidence>
<dbReference type="eggNOG" id="COG0226">
    <property type="taxonomic scope" value="Bacteria"/>
</dbReference>
<feature type="signal peptide" evidence="2">
    <location>
        <begin position="1"/>
        <end position="23"/>
    </location>
</feature>
<gene>
    <name evidence="4" type="ordered locus">Caka_2257</name>
</gene>
<dbReference type="OrthoDB" id="181991at2"/>
<feature type="domain" description="PBP" evidence="3">
    <location>
        <begin position="22"/>
        <end position="260"/>
    </location>
</feature>
<dbReference type="PANTHER" id="PTHR30570">
    <property type="entry name" value="PERIPLASMIC PHOSPHATE BINDING COMPONENT OF PHOSPHATE ABC TRANSPORTER"/>
    <property type="match status" value="1"/>
</dbReference>
<dbReference type="AlphaFoldDB" id="D5EMN4"/>
<organism evidence="4 5">
    <name type="scientific">Coraliomargarita akajimensis (strain DSM 45221 / IAM 15411 / JCM 23193 / KCTC 12865 / 04OKA010-24)</name>
    <dbReference type="NCBI Taxonomy" id="583355"/>
    <lineage>
        <taxon>Bacteria</taxon>
        <taxon>Pseudomonadati</taxon>
        <taxon>Verrucomicrobiota</taxon>
        <taxon>Opitutia</taxon>
        <taxon>Puniceicoccales</taxon>
        <taxon>Coraliomargaritaceae</taxon>
        <taxon>Coraliomargarita</taxon>
    </lineage>
</organism>
<evidence type="ECO:0000313" key="4">
    <source>
        <dbReference type="EMBL" id="ADE55274.1"/>
    </source>
</evidence>
<protein>
    <submittedName>
        <fullName evidence="4">Phosphate binding protein</fullName>
    </submittedName>
</protein>
<sequence>MRSRVSFFTCLLSLLIAPFSASAENIVVVGSDTIGARLAVQLAETFRAKMATQEANVSFELASKGTSTALASLMEGTTDIGMASRAPSIKEIAKAKSLGVDFRSIVLGYDSIAIIVNEANPIESISLEELELIFSGDATDWASISHVISGKISAYTRNTASGTYSILQEKAMKSRNYGKNTQKLAGNEQIVEEVAANVNGIGYVGMAYATSKGIKAIPIDGLKPGKLDYPLNRKLRFIVDRNKPLSPMANDFIGFTLSPEGQAIVESVNFTPAY</sequence>
<name>D5EMN4_CORAD</name>
<keyword evidence="1 2" id="KW-0732">Signal</keyword>
<feature type="chain" id="PRO_5003070869" evidence="2">
    <location>
        <begin position="24"/>
        <end position="274"/>
    </location>
</feature>
<dbReference type="STRING" id="583355.Caka_2257"/>